<feature type="chain" id="PRO_5004737860" evidence="1">
    <location>
        <begin position="25"/>
        <end position="140"/>
    </location>
</feature>
<proteinExistence type="evidence at transcript level"/>
<evidence type="ECO:0000313" key="2">
    <source>
        <dbReference type="EMBL" id="JAB72112.1"/>
    </source>
</evidence>
<dbReference type="AlphaFoldDB" id="V5HB56"/>
<evidence type="ECO:0000256" key="1">
    <source>
        <dbReference type="SAM" id="SignalP"/>
    </source>
</evidence>
<organism evidence="2">
    <name type="scientific">Ixodes ricinus</name>
    <name type="common">Common tick</name>
    <name type="synonym">Acarus ricinus</name>
    <dbReference type="NCBI Taxonomy" id="34613"/>
    <lineage>
        <taxon>Eukaryota</taxon>
        <taxon>Metazoa</taxon>
        <taxon>Ecdysozoa</taxon>
        <taxon>Arthropoda</taxon>
        <taxon>Chelicerata</taxon>
        <taxon>Arachnida</taxon>
        <taxon>Acari</taxon>
        <taxon>Parasitiformes</taxon>
        <taxon>Ixodida</taxon>
        <taxon>Ixodoidea</taxon>
        <taxon>Ixodidae</taxon>
        <taxon>Ixodinae</taxon>
        <taxon>Ixodes</taxon>
    </lineage>
</organism>
<feature type="signal peptide" evidence="1">
    <location>
        <begin position="1"/>
        <end position="24"/>
    </location>
</feature>
<sequence length="140" mass="15552">MEVKISTFLQIAVLIVLGIHLIAAGQDTDGKEKSDKYELFTVEYCGTNCTQLQNGSWTACTGKNGTCRCFHENDKKVGTTSLSTEYTDFSEYPDPNSEEIKASITSALKGDRSIVPKHENRTEIKSPAEFYILYTHSTLS</sequence>
<accession>V5HB56</accession>
<keyword evidence="1" id="KW-0732">Signal</keyword>
<dbReference type="EMBL" id="GANP01012356">
    <property type="protein sequence ID" value="JAB72112.1"/>
    <property type="molecule type" value="mRNA"/>
</dbReference>
<name>V5HB56_IXORI</name>
<protein>
    <submittedName>
        <fullName evidence="2">Putative secreted protein</fullName>
    </submittedName>
</protein>
<reference evidence="2" key="1">
    <citation type="journal article" date="2015" name="Sci. Rep.">
        <title>Tissue- and time-dependent transcription in Ixodes ricinus salivary glands and midguts when blood feeding on the vertebrate host.</title>
        <authorList>
            <person name="Kotsyfakis M."/>
            <person name="Schwarz A."/>
            <person name="Erhart J."/>
            <person name="Ribeiro J.M."/>
        </authorList>
    </citation>
    <scope>NUCLEOTIDE SEQUENCE</scope>
    <source>
        <tissue evidence="2">Salivary gland and midgut</tissue>
    </source>
</reference>